<sequence length="499" mass="53992">MSEQSRGVDGFSADHVLKMLADRMSGASPMVAGEGVEFYDGTKILVPAGTTYEGAREVIDRAEREAETETRWRQDYRYRFNDGAHALLAVLKRRYGGAFGERTMHMFGSEPPQLRTINVSAAETAQVPEGRLSLPALKGVSLAAVEVADREYGVIFGLVVTGPRKFADEVKDLFADVAAELKTGSIYRGQAIVGANAPEFIDLTGFNPAEIVFSTAAGSLLENTVWAPLRHAGDLRAEGVPLKRAVLLHGPYGTGKTSAGLVTALLAVEHGWTAVFAKAGRDSIEDTLRTARLYQPAVVFIEDIDTETSTGDTEKVTRLLEALDGATAKGSEIMLVVTTNHLHRIHKGMLRPGRFDAVIEIAALDAPGIEALIKAVVGHRKLDPGIDYTQVADAMAGFFPAFVREAVDRARTVAITRHGRRYLLSTEAFVAAAETLTAQLRAMEAATEGEPAPTLDATFRSIVRTSLDGYGWVHREDDPIPDAYLMDPDKAELNAELRS</sequence>
<gene>
    <name evidence="4" type="ORF">Vau01_119890</name>
</gene>
<dbReference type="InterPro" id="IPR027417">
    <property type="entry name" value="P-loop_NTPase"/>
</dbReference>
<protein>
    <recommendedName>
        <fullName evidence="3">ATPase AAA-type core domain-containing protein</fullName>
    </recommendedName>
</protein>
<dbReference type="InterPro" id="IPR050221">
    <property type="entry name" value="26S_Proteasome_ATPase"/>
</dbReference>
<keyword evidence="2" id="KW-0067">ATP-binding</keyword>
<organism evidence="4 5">
    <name type="scientific">Virgisporangium aurantiacum</name>
    <dbReference type="NCBI Taxonomy" id="175570"/>
    <lineage>
        <taxon>Bacteria</taxon>
        <taxon>Bacillati</taxon>
        <taxon>Actinomycetota</taxon>
        <taxon>Actinomycetes</taxon>
        <taxon>Micromonosporales</taxon>
        <taxon>Micromonosporaceae</taxon>
        <taxon>Virgisporangium</taxon>
    </lineage>
</organism>
<evidence type="ECO:0000256" key="1">
    <source>
        <dbReference type="ARBA" id="ARBA00022741"/>
    </source>
</evidence>
<dbReference type="EMBL" id="BOPG01000117">
    <property type="protein sequence ID" value="GIJ64473.1"/>
    <property type="molecule type" value="Genomic_DNA"/>
</dbReference>
<evidence type="ECO:0000313" key="4">
    <source>
        <dbReference type="EMBL" id="GIJ64473.1"/>
    </source>
</evidence>
<comment type="caution">
    <text evidence="4">The sequence shown here is derived from an EMBL/GenBank/DDBJ whole genome shotgun (WGS) entry which is preliminary data.</text>
</comment>
<dbReference type="GO" id="GO:0016887">
    <property type="term" value="F:ATP hydrolysis activity"/>
    <property type="evidence" value="ECO:0007669"/>
    <property type="project" value="InterPro"/>
</dbReference>
<dbReference type="SUPFAM" id="SSF52540">
    <property type="entry name" value="P-loop containing nucleoside triphosphate hydrolases"/>
    <property type="match status" value="1"/>
</dbReference>
<dbReference type="AlphaFoldDB" id="A0A8J3ZKH5"/>
<dbReference type="GO" id="GO:0005524">
    <property type="term" value="F:ATP binding"/>
    <property type="evidence" value="ECO:0007669"/>
    <property type="project" value="UniProtKB-KW"/>
</dbReference>
<dbReference type="Pfam" id="PF00004">
    <property type="entry name" value="AAA"/>
    <property type="match status" value="1"/>
</dbReference>
<proteinExistence type="predicted"/>
<reference evidence="4" key="1">
    <citation type="submission" date="2021-01" db="EMBL/GenBank/DDBJ databases">
        <title>Whole genome shotgun sequence of Virgisporangium aurantiacum NBRC 16421.</title>
        <authorList>
            <person name="Komaki H."/>
            <person name="Tamura T."/>
        </authorList>
    </citation>
    <scope>NUCLEOTIDE SEQUENCE</scope>
    <source>
        <strain evidence="4">NBRC 16421</strain>
    </source>
</reference>
<name>A0A8J3ZKH5_9ACTN</name>
<dbReference type="InterPro" id="IPR003959">
    <property type="entry name" value="ATPase_AAA_core"/>
</dbReference>
<dbReference type="Gene3D" id="1.10.8.60">
    <property type="match status" value="1"/>
</dbReference>
<dbReference type="Gene3D" id="3.40.50.300">
    <property type="entry name" value="P-loop containing nucleotide triphosphate hydrolases"/>
    <property type="match status" value="1"/>
</dbReference>
<evidence type="ECO:0000259" key="3">
    <source>
        <dbReference type="Pfam" id="PF00004"/>
    </source>
</evidence>
<dbReference type="Proteomes" id="UP000612585">
    <property type="component" value="Unassembled WGS sequence"/>
</dbReference>
<dbReference type="CDD" id="cd19481">
    <property type="entry name" value="RecA-like_protease"/>
    <property type="match status" value="1"/>
</dbReference>
<dbReference type="PANTHER" id="PTHR23073">
    <property type="entry name" value="26S PROTEASOME REGULATORY SUBUNIT"/>
    <property type="match status" value="1"/>
</dbReference>
<keyword evidence="5" id="KW-1185">Reference proteome</keyword>
<evidence type="ECO:0000256" key="2">
    <source>
        <dbReference type="ARBA" id="ARBA00022840"/>
    </source>
</evidence>
<feature type="domain" description="ATPase AAA-type core" evidence="3">
    <location>
        <begin position="246"/>
        <end position="361"/>
    </location>
</feature>
<keyword evidence="1" id="KW-0547">Nucleotide-binding</keyword>
<evidence type="ECO:0000313" key="5">
    <source>
        <dbReference type="Proteomes" id="UP000612585"/>
    </source>
</evidence>
<dbReference type="RefSeq" id="WP_204013139.1">
    <property type="nucleotide sequence ID" value="NZ_BOPG01000117.1"/>
</dbReference>
<accession>A0A8J3ZKH5</accession>